<name>A0A942YB15_9BACI</name>
<dbReference type="InterPro" id="IPR011059">
    <property type="entry name" value="Metal-dep_hydrolase_composite"/>
</dbReference>
<organism evidence="1">
    <name type="scientific">Neobacillus citreus</name>
    <dbReference type="NCBI Taxonomy" id="2833578"/>
    <lineage>
        <taxon>Bacteria</taxon>
        <taxon>Bacillati</taxon>
        <taxon>Bacillota</taxon>
        <taxon>Bacilli</taxon>
        <taxon>Bacillales</taxon>
        <taxon>Bacillaceae</taxon>
        <taxon>Neobacillus</taxon>
    </lineage>
</organism>
<proteinExistence type="predicted"/>
<evidence type="ECO:0000313" key="3">
    <source>
        <dbReference type="Proteomes" id="UP000677265"/>
    </source>
</evidence>
<dbReference type="RefSeq" id="WP_213145035.1">
    <property type="nucleotide sequence ID" value="NZ_JAGYPE020000059.1"/>
</dbReference>
<accession>A0A942YB15</accession>
<dbReference type="GO" id="GO:0016810">
    <property type="term" value="F:hydrolase activity, acting on carbon-nitrogen (but not peptide) bonds"/>
    <property type="evidence" value="ECO:0007669"/>
    <property type="project" value="InterPro"/>
</dbReference>
<reference evidence="1" key="1">
    <citation type="submission" date="2021-05" db="EMBL/GenBank/DDBJ databases">
        <title>Novel Bacillus species.</title>
        <authorList>
            <person name="Liu G."/>
        </authorList>
    </citation>
    <scope>NUCLEOTIDE SEQUENCE</scope>
    <source>
        <strain evidence="1 3">FJAT-50051</strain>
    </source>
</reference>
<dbReference type="Proteomes" id="UP000677265">
    <property type="component" value="Unassembled WGS sequence"/>
</dbReference>
<dbReference type="EMBL" id="JAGYPE010000005">
    <property type="protein sequence ID" value="MBS4185197.1"/>
    <property type="molecule type" value="Genomic_DNA"/>
</dbReference>
<comment type="caution">
    <text evidence="1">The sequence shown here is derived from an EMBL/GenBank/DDBJ whole genome shotgun (WGS) entry which is preliminary data.</text>
</comment>
<sequence length="299" mass="34380">MAYIIENANILKRKELKTCSLFIQDNRIASIQSNFKYYRHIKMDLEPYIMTPSFVLLNSNIPLKNSFQDMKKWMIDYFLTKGSTTLFTYVQASFAEEIPDKINELKVALSSSPIDYLIGVKIPMRLITPSMIRKCKKEKVPAIFVDLDNPDELASVPWGWIREALFPYNCPLIPIFSSTEKKEAKAVLSKWLTIMEKEKIPALLEELEENIPLSATVLNKIGLFPHKGSLMNGTELSYNLYEKSREIINVDEAALFHYYGDRLAITVHKGKIVRSGKEVLFKPGYGEYVKVRTPSFFSL</sequence>
<evidence type="ECO:0000313" key="2">
    <source>
        <dbReference type="EMBL" id="MCH6268553.1"/>
    </source>
</evidence>
<dbReference type="AlphaFoldDB" id="A0A942YB15"/>
<protein>
    <submittedName>
        <fullName evidence="1">Uncharacterized protein</fullName>
    </submittedName>
</protein>
<dbReference type="SUPFAM" id="SSF51338">
    <property type="entry name" value="Composite domain of metallo-dependent hydrolases"/>
    <property type="match status" value="1"/>
</dbReference>
<evidence type="ECO:0000313" key="1">
    <source>
        <dbReference type="EMBL" id="MBS4185197.1"/>
    </source>
</evidence>
<gene>
    <name evidence="2" type="ORF">KHB02_023750</name>
    <name evidence="1" type="ORF">KHB02_27825</name>
</gene>
<keyword evidence="3" id="KW-1185">Reference proteome</keyword>
<dbReference type="EMBL" id="JAGYPE020000059">
    <property type="protein sequence ID" value="MCH6268553.1"/>
    <property type="molecule type" value="Genomic_DNA"/>
</dbReference>